<dbReference type="Proteomes" id="UP000433101">
    <property type="component" value="Unassembled WGS sequence"/>
</dbReference>
<gene>
    <name evidence="4" type="ORF">GR183_19285</name>
</gene>
<dbReference type="EMBL" id="WUMV01000009">
    <property type="protein sequence ID" value="MXN67059.1"/>
    <property type="molecule type" value="Genomic_DNA"/>
</dbReference>
<sequence>MLENVRYPDFIIIGATKGGTSWIVANLQLQEDVSIPMQPSAGVHYFSRNFERGTDWYLKHFSGISDEIRFVGEKSASYLPHPDVPARLKELLPHARLIAQLRNPVDRAYSDYCMHFRRGQASGDIERYLDPDRTPIPRLLNDGRYHTHLTRYLDFFPPDQVLVTIYEEMERDPAGVLRSISRHVGVDDPVIPQDIGKRAKARDTAMLPLGVRRLLGPMKGVVAPFRHTSAFKSARALLAKPNRYPPLTEPIRARLAAYFQPETERLARLLGRDLDEWRRVDSSNAA</sequence>
<organism evidence="4 5">
    <name type="scientific">Stappia sediminis</name>
    <dbReference type="NCBI Taxonomy" id="2692190"/>
    <lineage>
        <taxon>Bacteria</taxon>
        <taxon>Pseudomonadati</taxon>
        <taxon>Pseudomonadota</taxon>
        <taxon>Alphaproteobacteria</taxon>
        <taxon>Hyphomicrobiales</taxon>
        <taxon>Stappiaceae</taxon>
        <taxon>Stappia</taxon>
    </lineage>
</organism>
<dbReference type="GO" id="GO:0008146">
    <property type="term" value="F:sulfotransferase activity"/>
    <property type="evidence" value="ECO:0007669"/>
    <property type="project" value="InterPro"/>
</dbReference>
<dbReference type="SUPFAM" id="SSF52540">
    <property type="entry name" value="P-loop containing nucleoside triphosphate hydrolases"/>
    <property type="match status" value="1"/>
</dbReference>
<accession>A0A7X3LXQ4</accession>
<dbReference type="AlphaFoldDB" id="A0A7X3LXQ4"/>
<evidence type="ECO:0000256" key="2">
    <source>
        <dbReference type="ARBA" id="ARBA00023180"/>
    </source>
</evidence>
<dbReference type="InterPro" id="IPR027417">
    <property type="entry name" value="P-loop_NTPase"/>
</dbReference>
<reference evidence="4 5" key="1">
    <citation type="submission" date="2019-12" db="EMBL/GenBank/DDBJ databases">
        <authorList>
            <person name="Li M."/>
        </authorList>
    </citation>
    <scope>NUCLEOTIDE SEQUENCE [LARGE SCALE GENOMIC DNA]</scope>
    <source>
        <strain evidence="4 5">GBMRC 2046</strain>
    </source>
</reference>
<evidence type="ECO:0000313" key="5">
    <source>
        <dbReference type="Proteomes" id="UP000433101"/>
    </source>
</evidence>
<dbReference type="InterPro" id="IPR000863">
    <property type="entry name" value="Sulfotransferase_dom"/>
</dbReference>
<dbReference type="PANTHER" id="PTHR10605:SF56">
    <property type="entry name" value="BIFUNCTIONAL HEPARAN SULFATE N-DEACETYLASE_N-SULFOTRANSFERASE"/>
    <property type="match status" value="1"/>
</dbReference>
<dbReference type="Pfam" id="PF00685">
    <property type="entry name" value="Sulfotransfer_1"/>
    <property type="match status" value="1"/>
</dbReference>
<comment type="caution">
    <text evidence="4">The sequence shown here is derived from an EMBL/GenBank/DDBJ whole genome shotgun (WGS) entry which is preliminary data.</text>
</comment>
<name>A0A7X3LXQ4_9HYPH</name>
<dbReference type="InterPro" id="IPR037359">
    <property type="entry name" value="NST/OST"/>
</dbReference>
<keyword evidence="5" id="KW-1185">Reference proteome</keyword>
<dbReference type="Gene3D" id="3.40.50.300">
    <property type="entry name" value="P-loop containing nucleotide triphosphate hydrolases"/>
    <property type="match status" value="1"/>
</dbReference>
<evidence type="ECO:0000256" key="1">
    <source>
        <dbReference type="ARBA" id="ARBA00022679"/>
    </source>
</evidence>
<protein>
    <submittedName>
        <fullName evidence="4">Sulfotransferase</fullName>
    </submittedName>
</protein>
<evidence type="ECO:0000259" key="3">
    <source>
        <dbReference type="Pfam" id="PF00685"/>
    </source>
</evidence>
<keyword evidence="1 4" id="KW-0808">Transferase</keyword>
<proteinExistence type="predicted"/>
<feature type="domain" description="Sulfotransferase" evidence="3">
    <location>
        <begin position="8"/>
        <end position="187"/>
    </location>
</feature>
<dbReference type="PANTHER" id="PTHR10605">
    <property type="entry name" value="HEPARAN SULFATE SULFOTRANSFERASE"/>
    <property type="match status" value="1"/>
</dbReference>
<evidence type="ECO:0000313" key="4">
    <source>
        <dbReference type="EMBL" id="MXN67059.1"/>
    </source>
</evidence>
<keyword evidence="2" id="KW-0325">Glycoprotein</keyword>